<organism evidence="1 2">
    <name type="scientific">Araneus ventricosus</name>
    <name type="common">Orbweaver spider</name>
    <name type="synonym">Epeira ventricosa</name>
    <dbReference type="NCBI Taxonomy" id="182803"/>
    <lineage>
        <taxon>Eukaryota</taxon>
        <taxon>Metazoa</taxon>
        <taxon>Ecdysozoa</taxon>
        <taxon>Arthropoda</taxon>
        <taxon>Chelicerata</taxon>
        <taxon>Arachnida</taxon>
        <taxon>Araneae</taxon>
        <taxon>Araneomorphae</taxon>
        <taxon>Entelegynae</taxon>
        <taxon>Araneoidea</taxon>
        <taxon>Araneidae</taxon>
        <taxon>Araneus</taxon>
    </lineage>
</organism>
<dbReference type="EMBL" id="BGPR01001768">
    <property type="protein sequence ID" value="GBM61487.1"/>
    <property type="molecule type" value="Genomic_DNA"/>
</dbReference>
<dbReference type="AlphaFoldDB" id="A0A4Y2H7E8"/>
<keyword evidence="2" id="KW-1185">Reference proteome</keyword>
<dbReference type="Proteomes" id="UP000499080">
    <property type="component" value="Unassembled WGS sequence"/>
</dbReference>
<gene>
    <name evidence="1" type="ORF">AVEN_163879_1</name>
</gene>
<protein>
    <submittedName>
        <fullName evidence="1">Uncharacterized protein</fullName>
    </submittedName>
</protein>
<accession>A0A4Y2H7E8</accession>
<reference evidence="1 2" key="1">
    <citation type="journal article" date="2019" name="Sci. Rep.">
        <title>Orb-weaving spider Araneus ventricosus genome elucidates the spidroin gene catalogue.</title>
        <authorList>
            <person name="Kono N."/>
            <person name="Nakamura H."/>
            <person name="Ohtoshi R."/>
            <person name="Moran D.A.P."/>
            <person name="Shinohara A."/>
            <person name="Yoshida Y."/>
            <person name="Fujiwara M."/>
            <person name="Mori M."/>
            <person name="Tomita M."/>
            <person name="Arakawa K."/>
        </authorList>
    </citation>
    <scope>NUCLEOTIDE SEQUENCE [LARGE SCALE GENOMIC DNA]</scope>
</reference>
<sequence length="95" mass="11309">MKRKFIEKRHPGVSVTDLPRTRTYNWSASTICTILKNKDMNEEIDASKGVTRMFPQRLRNLNNVQKLRLIWMNENQLQGNSVIETRHLQQNENHF</sequence>
<comment type="caution">
    <text evidence="1">The sequence shown here is derived from an EMBL/GenBank/DDBJ whole genome shotgun (WGS) entry which is preliminary data.</text>
</comment>
<proteinExistence type="predicted"/>
<evidence type="ECO:0000313" key="1">
    <source>
        <dbReference type="EMBL" id="GBM61487.1"/>
    </source>
</evidence>
<evidence type="ECO:0000313" key="2">
    <source>
        <dbReference type="Proteomes" id="UP000499080"/>
    </source>
</evidence>
<name>A0A4Y2H7E8_ARAVE</name>